<dbReference type="Pfam" id="PF02452">
    <property type="entry name" value="PemK_toxin"/>
    <property type="match status" value="1"/>
</dbReference>
<dbReference type="InterPro" id="IPR011067">
    <property type="entry name" value="Plasmid_toxin/cell-grow_inhib"/>
</dbReference>
<dbReference type="GO" id="GO:0016075">
    <property type="term" value="P:rRNA catabolic process"/>
    <property type="evidence" value="ECO:0007669"/>
    <property type="project" value="TreeGrafter"/>
</dbReference>
<organism evidence="1">
    <name type="scientific">Candidatus Iainarchaeum sp</name>
    <dbReference type="NCBI Taxonomy" id="3101447"/>
    <lineage>
        <taxon>Archaea</taxon>
        <taxon>Candidatus Iainarchaeota</taxon>
        <taxon>Candidatus Iainarchaeia</taxon>
        <taxon>Candidatus Iainarchaeales</taxon>
        <taxon>Candidatus Iainarchaeaceae</taxon>
        <taxon>Candidatus Iainarchaeum</taxon>
    </lineage>
</organism>
<gene>
    <name evidence="1" type="ORF">IPJ89_05255</name>
</gene>
<dbReference type="GO" id="GO:0003677">
    <property type="term" value="F:DNA binding"/>
    <property type="evidence" value="ECO:0007669"/>
    <property type="project" value="InterPro"/>
</dbReference>
<dbReference type="InterPro" id="IPR003477">
    <property type="entry name" value="PemK-like"/>
</dbReference>
<sequence>MYNQRDLVLIPVPFTNLDSKKVRPAIVLSNNEYNKHTQDILVVGVTSVPKDEPYSLPLTDEHMEEGKLPLPSRIKCDKIYLLQSKMAVKKYGKINVKTHHSIQQQIAKLLS</sequence>
<dbReference type="AlphaFoldDB" id="A0A7T9I1K9"/>
<dbReference type="GO" id="GO:0006402">
    <property type="term" value="P:mRNA catabolic process"/>
    <property type="evidence" value="ECO:0007669"/>
    <property type="project" value="TreeGrafter"/>
</dbReference>
<dbReference type="EMBL" id="CP064981">
    <property type="protein sequence ID" value="QQR92525.1"/>
    <property type="molecule type" value="Genomic_DNA"/>
</dbReference>
<proteinExistence type="predicted"/>
<name>A0A7T9I1K9_9ARCH</name>
<dbReference type="Proteomes" id="UP000596004">
    <property type="component" value="Chromosome"/>
</dbReference>
<accession>A0A7T9I1K9</accession>
<protein>
    <submittedName>
        <fullName evidence="1">Type II toxin-antitoxin system PemK/MazF family toxin</fullName>
    </submittedName>
</protein>
<dbReference type="SUPFAM" id="SSF50118">
    <property type="entry name" value="Cell growth inhibitor/plasmid maintenance toxic component"/>
    <property type="match status" value="1"/>
</dbReference>
<reference evidence="1" key="1">
    <citation type="submission" date="2020-11" db="EMBL/GenBank/DDBJ databases">
        <title>Connecting structure to function with the recovery of over 1000 high-quality activated sludge metagenome-assembled genomes encoding full-length rRNA genes using long-read sequencing.</title>
        <authorList>
            <person name="Singleton C.M."/>
            <person name="Petriglieri F."/>
            <person name="Kristensen J.M."/>
            <person name="Kirkegaard R.H."/>
            <person name="Michaelsen T.Y."/>
            <person name="Andersen M.H."/>
            <person name="Karst S.M."/>
            <person name="Dueholm M.S."/>
            <person name="Nielsen P.H."/>
            <person name="Albertsen M."/>
        </authorList>
    </citation>
    <scope>NUCLEOTIDE SEQUENCE</scope>
    <source>
        <strain evidence="1">Fred_18-Q3-R57-64_BAT3C.431</strain>
    </source>
</reference>
<evidence type="ECO:0000313" key="1">
    <source>
        <dbReference type="EMBL" id="QQR92525.1"/>
    </source>
</evidence>
<dbReference type="Gene3D" id="2.30.30.110">
    <property type="match status" value="1"/>
</dbReference>
<dbReference type="GO" id="GO:0004521">
    <property type="term" value="F:RNA endonuclease activity"/>
    <property type="evidence" value="ECO:0007669"/>
    <property type="project" value="TreeGrafter"/>
</dbReference>
<dbReference type="PANTHER" id="PTHR33988">
    <property type="entry name" value="ENDORIBONUCLEASE MAZF-RELATED"/>
    <property type="match status" value="1"/>
</dbReference>